<evidence type="ECO:0000256" key="5">
    <source>
        <dbReference type="SAM" id="Coils"/>
    </source>
</evidence>
<evidence type="ECO:0000256" key="4">
    <source>
        <dbReference type="HAMAP-Rule" id="MF_01935"/>
    </source>
</evidence>
<feature type="domain" description="Chorismate-utilising enzyme C-terminal" evidence="6">
    <location>
        <begin position="197"/>
        <end position="448"/>
    </location>
</feature>
<dbReference type="Proteomes" id="UP000321491">
    <property type="component" value="Unassembled WGS sequence"/>
</dbReference>
<comment type="similarity">
    <text evidence="2 4">Belongs to the isochorismate synthase family.</text>
</comment>
<dbReference type="PANTHER" id="PTHR42839:SF1">
    <property type="entry name" value="ISOCHORISMATE SYNTHASE MENF"/>
    <property type="match status" value="1"/>
</dbReference>
<keyword evidence="5" id="KW-0175">Coiled coil</keyword>
<comment type="pathway">
    <text evidence="4">Quinol/quinone metabolism; menaquinone biosynthesis.</text>
</comment>
<comment type="cofactor">
    <cofactor evidence="4">
        <name>Mg(2+)</name>
        <dbReference type="ChEBI" id="CHEBI:18420"/>
    </cofactor>
</comment>
<evidence type="ECO:0000256" key="3">
    <source>
        <dbReference type="ARBA" id="ARBA00023235"/>
    </source>
</evidence>
<evidence type="ECO:0000313" key="8">
    <source>
        <dbReference type="Proteomes" id="UP000321491"/>
    </source>
</evidence>
<keyword evidence="8" id="KW-1185">Reference proteome</keyword>
<dbReference type="InterPro" id="IPR015890">
    <property type="entry name" value="Chorismate_C"/>
</dbReference>
<dbReference type="Pfam" id="PF00425">
    <property type="entry name" value="Chorismate_bind"/>
    <property type="match status" value="1"/>
</dbReference>
<dbReference type="InterPro" id="IPR034681">
    <property type="entry name" value="MenF"/>
</dbReference>
<dbReference type="EC" id="5.4.4.2" evidence="4"/>
<evidence type="ECO:0000313" key="7">
    <source>
        <dbReference type="EMBL" id="GEN32401.1"/>
    </source>
</evidence>
<dbReference type="GO" id="GO:0009234">
    <property type="term" value="P:menaquinone biosynthetic process"/>
    <property type="evidence" value="ECO:0007669"/>
    <property type="project" value="UniProtKB-UniRule"/>
</dbReference>
<keyword evidence="4" id="KW-0479">Metal-binding</keyword>
<keyword evidence="4" id="KW-0460">Magnesium</keyword>
<feature type="active site" description="Proton acceptor" evidence="4">
    <location>
        <position position="216"/>
    </location>
</feature>
<dbReference type="UniPathway" id="UPA00079"/>
<dbReference type="SUPFAM" id="SSF56322">
    <property type="entry name" value="ADC synthase"/>
    <property type="match status" value="1"/>
</dbReference>
<accession>A0A511V2W2</accession>
<feature type="coiled-coil region" evidence="5">
    <location>
        <begin position="188"/>
        <end position="222"/>
    </location>
</feature>
<dbReference type="Gene3D" id="3.60.120.10">
    <property type="entry name" value="Anthranilate synthase"/>
    <property type="match status" value="1"/>
</dbReference>
<feature type="binding site" evidence="4">
    <location>
        <position position="444"/>
    </location>
    <ligand>
        <name>Mg(2+)</name>
        <dbReference type="ChEBI" id="CHEBI:18420"/>
    </ligand>
</feature>
<dbReference type="PANTHER" id="PTHR42839">
    <property type="entry name" value="ISOCHORISMATE SYNTHASE ENTC"/>
    <property type="match status" value="1"/>
</dbReference>
<gene>
    <name evidence="4 7" type="primary">menF</name>
    <name evidence="7" type="ORF">CQU01_26390</name>
</gene>
<comment type="caution">
    <text evidence="7">The sequence shown here is derived from an EMBL/GenBank/DDBJ whole genome shotgun (WGS) entry which is preliminary data.</text>
</comment>
<dbReference type="InterPro" id="IPR004561">
    <property type="entry name" value="IsoChor_synthase"/>
</dbReference>
<evidence type="ECO:0000256" key="2">
    <source>
        <dbReference type="ARBA" id="ARBA00005297"/>
    </source>
</evidence>
<comment type="catalytic activity">
    <reaction evidence="1 4">
        <text>chorismate = isochorismate</text>
        <dbReference type="Rhea" id="RHEA:18985"/>
        <dbReference type="ChEBI" id="CHEBI:29748"/>
        <dbReference type="ChEBI" id="CHEBI:29780"/>
        <dbReference type="EC" id="5.4.4.2"/>
    </reaction>
</comment>
<feature type="active site" description="Proton donor" evidence="4">
    <location>
        <position position="265"/>
    </location>
</feature>
<dbReference type="GO" id="GO:0000287">
    <property type="term" value="F:magnesium ion binding"/>
    <property type="evidence" value="ECO:0007669"/>
    <property type="project" value="UniProtKB-UniRule"/>
</dbReference>
<name>A0A511V2W2_9BACI</name>
<dbReference type="OrthoDB" id="9803598at2"/>
<dbReference type="HAMAP" id="MF_01935">
    <property type="entry name" value="MenF"/>
    <property type="match status" value="1"/>
</dbReference>
<sequence>MIDQNAVSLDKLLNSIMDQGLSHNRQLVSYTKQIQPFNPLSVLELGKEEDRFFWKRNDNCLYLVGIGNLIELVFDRVNYQKIHEEWNALVDKAIVHNPYPVPGTGLLSFGGIAFDDRREPSTLWKNFSASQFRVPKFLFIKYNDAYYLTINFIVHAHINSDLLVQNIQQKEQQLLQDLSGLPPLGTILKEEEMDIAKWLQSIENAKQTIQNHLAEKIVLARELRLKLSSTGEMSTVVKRLIETQPKSYVFAFEQGDECFLGATPERLIRLEDDQLESMCLAGTAPRGETDMADEQVRHELLNDKKNREEHDFVVQMIRRAIERYCVDIRIPDTPTVFPLKNLQHLYTPVTAQLKRDYHIFDLVEQLHPTPALGGTPKEIALAFIRKHEPLDRGWYGAPIGWVDHRNNGEFAVAIRSGLIQSNAASLFAGCGIVKDSEVEAEYEETKIKFLPMLHVLGGK</sequence>
<keyword evidence="3 4" id="KW-0413">Isomerase</keyword>
<comment type="pathway">
    <text evidence="4">Quinol/quinone metabolism; 1,4-dihydroxy-2-naphthoate biosynthesis; 1,4-dihydroxy-2-naphthoate from chorismate: step 1/7.</text>
</comment>
<proteinExistence type="inferred from homology"/>
<dbReference type="EMBL" id="BJXW01000042">
    <property type="protein sequence ID" value="GEN32401.1"/>
    <property type="molecule type" value="Genomic_DNA"/>
</dbReference>
<dbReference type="RefSeq" id="WP_146938742.1">
    <property type="nucleotide sequence ID" value="NZ_BJXW01000042.1"/>
</dbReference>
<dbReference type="NCBIfam" id="TIGR00543">
    <property type="entry name" value="isochor_syn"/>
    <property type="match status" value="1"/>
</dbReference>
<organism evidence="7 8">
    <name type="scientific">Cerasibacillus quisquiliarum</name>
    <dbReference type="NCBI Taxonomy" id="227865"/>
    <lineage>
        <taxon>Bacteria</taxon>
        <taxon>Bacillati</taxon>
        <taxon>Bacillota</taxon>
        <taxon>Bacilli</taxon>
        <taxon>Bacillales</taxon>
        <taxon>Bacillaceae</taxon>
        <taxon>Cerasibacillus</taxon>
    </lineage>
</organism>
<dbReference type="InterPro" id="IPR005801">
    <property type="entry name" value="ADC_synthase"/>
</dbReference>
<feature type="binding site" evidence="4">
    <location>
        <position position="309"/>
    </location>
    <ligand>
        <name>Mg(2+)</name>
        <dbReference type="ChEBI" id="CHEBI:18420"/>
    </ligand>
</feature>
<keyword evidence="4" id="KW-0474">Menaquinone biosynthesis</keyword>
<dbReference type="AlphaFoldDB" id="A0A511V2W2"/>
<protein>
    <recommendedName>
        <fullName evidence="4">Isochorismate synthase MenF</fullName>
        <ecNumber evidence="4">5.4.4.2</ecNumber>
    </recommendedName>
    <alternativeName>
        <fullName evidence="4">Isochorismate mutase</fullName>
    </alternativeName>
</protein>
<evidence type="ECO:0000259" key="6">
    <source>
        <dbReference type="Pfam" id="PF00425"/>
    </source>
</evidence>
<dbReference type="UniPathway" id="UPA01057">
    <property type="reaction ID" value="UER00163"/>
</dbReference>
<evidence type="ECO:0000256" key="1">
    <source>
        <dbReference type="ARBA" id="ARBA00000799"/>
    </source>
</evidence>
<reference evidence="7 8" key="1">
    <citation type="submission" date="2019-07" db="EMBL/GenBank/DDBJ databases">
        <title>Whole genome shotgun sequence of Cerasibacillus quisquiliarum NBRC 102429.</title>
        <authorList>
            <person name="Hosoyama A."/>
            <person name="Uohara A."/>
            <person name="Ohji S."/>
            <person name="Ichikawa N."/>
        </authorList>
    </citation>
    <scope>NUCLEOTIDE SEQUENCE [LARGE SCALE GENOMIC DNA]</scope>
    <source>
        <strain evidence="7 8">NBRC 102429</strain>
    </source>
</reference>
<dbReference type="GO" id="GO:0008909">
    <property type="term" value="F:isochorismate synthase activity"/>
    <property type="evidence" value="ECO:0007669"/>
    <property type="project" value="UniProtKB-UniRule"/>
</dbReference>
<dbReference type="GO" id="GO:0009697">
    <property type="term" value="P:salicylic acid biosynthetic process"/>
    <property type="evidence" value="ECO:0007669"/>
    <property type="project" value="TreeGrafter"/>
</dbReference>
<comment type="function">
    <text evidence="4">Catalyzes the conversion of chorismate to isochorismate.</text>
</comment>